<protein>
    <submittedName>
        <fullName evidence="1">Uncharacterized protein</fullName>
    </submittedName>
</protein>
<evidence type="ECO:0000313" key="1">
    <source>
        <dbReference type="EMBL" id="MBO2025496.1"/>
    </source>
</evidence>
<comment type="caution">
    <text evidence="1">The sequence shown here is derived from an EMBL/GenBank/DDBJ whole genome shotgun (WGS) entry which is preliminary data.</text>
</comment>
<name>A0A939NMA4_KLEPN</name>
<dbReference type="AlphaFoldDB" id="A0A939NMA4"/>
<dbReference type="EMBL" id="JAGETN010000013">
    <property type="protein sequence ID" value="MBO2025496.1"/>
    <property type="molecule type" value="Genomic_DNA"/>
</dbReference>
<dbReference type="Proteomes" id="UP000664267">
    <property type="component" value="Unassembled WGS sequence"/>
</dbReference>
<evidence type="ECO:0000313" key="2">
    <source>
        <dbReference type="Proteomes" id="UP000664267"/>
    </source>
</evidence>
<gene>
    <name evidence="1" type="ORF">J4733_07485</name>
</gene>
<proteinExistence type="predicted"/>
<accession>A0A939NMA4</accession>
<sequence>MLAIIHSLFSPWSGVLSTKYVCSRAIQSSPPPRKMDAAPAQRGNEVSGVQVLVAFGVAQYRLAKSSVDV</sequence>
<organism evidence="1 2">
    <name type="scientific">Klebsiella pneumoniae</name>
    <dbReference type="NCBI Taxonomy" id="573"/>
    <lineage>
        <taxon>Bacteria</taxon>
        <taxon>Pseudomonadati</taxon>
        <taxon>Pseudomonadota</taxon>
        <taxon>Gammaproteobacteria</taxon>
        <taxon>Enterobacterales</taxon>
        <taxon>Enterobacteriaceae</taxon>
        <taxon>Klebsiella/Raoultella group</taxon>
        <taxon>Klebsiella</taxon>
        <taxon>Klebsiella pneumoniae complex</taxon>
    </lineage>
</organism>
<reference evidence="1" key="1">
    <citation type="submission" date="2021-03" db="EMBL/GenBank/DDBJ databases">
        <title>Molecular epidemiology and mechanisms of colistin and carbapenem resistance in Enterobacteriaceae from clinical isolates, the environment and porcine samples in Pretoria, South Africa.</title>
        <authorList>
            <person name="Bogoshi D."/>
            <person name="Mbelle N.M."/>
            <person name="Naidoo V."/>
            <person name="Osei Sekyere J."/>
        </authorList>
    </citation>
    <scope>NUCLEOTIDE SEQUENCE</scope>
    <source>
        <strain evidence="1">C029</strain>
    </source>
</reference>